<dbReference type="GO" id="GO:0005737">
    <property type="term" value="C:cytoplasm"/>
    <property type="evidence" value="ECO:0007669"/>
    <property type="project" value="UniProtKB-SubCell"/>
</dbReference>
<accession>A0AAQ4PFJ9</accession>
<evidence type="ECO:0000256" key="8">
    <source>
        <dbReference type="ARBA" id="ARBA00044193"/>
    </source>
</evidence>
<dbReference type="GO" id="GO:0005525">
    <property type="term" value="F:GTP binding"/>
    <property type="evidence" value="ECO:0007669"/>
    <property type="project" value="UniProtKB-KW"/>
</dbReference>
<dbReference type="GO" id="GO:0005634">
    <property type="term" value="C:nucleus"/>
    <property type="evidence" value="ECO:0007669"/>
    <property type="project" value="UniProtKB-SubCell"/>
</dbReference>
<dbReference type="InterPro" id="IPR029057">
    <property type="entry name" value="PRTase-like"/>
</dbReference>
<evidence type="ECO:0000256" key="1">
    <source>
        <dbReference type="ARBA" id="ARBA00004123"/>
    </source>
</evidence>
<evidence type="ECO:0000313" key="12">
    <source>
        <dbReference type="Proteomes" id="UP000007635"/>
    </source>
</evidence>
<dbReference type="Pfam" id="PF14681">
    <property type="entry name" value="UPRTase"/>
    <property type="match status" value="1"/>
</dbReference>
<reference evidence="11 12" key="1">
    <citation type="journal article" date="2021" name="G3 (Bethesda)">
        <title>Improved contiguity of the threespine stickleback genome using long-read sequencing.</title>
        <authorList>
            <person name="Nath S."/>
            <person name="Shaw D.E."/>
            <person name="White M.A."/>
        </authorList>
    </citation>
    <scope>NUCLEOTIDE SEQUENCE [LARGE SCALE GENOMIC DNA]</scope>
    <source>
        <strain evidence="11 12">Lake Benthic</strain>
    </source>
</reference>
<keyword evidence="12" id="KW-1185">Reference proteome</keyword>
<keyword evidence="7" id="KW-0539">Nucleus</keyword>
<feature type="domain" description="Phosphoribosyltransferase" evidence="10">
    <location>
        <begin position="63"/>
        <end position="222"/>
    </location>
</feature>
<evidence type="ECO:0000256" key="2">
    <source>
        <dbReference type="ARBA" id="ARBA00004496"/>
    </source>
</evidence>
<dbReference type="CDD" id="cd06223">
    <property type="entry name" value="PRTases_typeI"/>
    <property type="match status" value="1"/>
</dbReference>
<dbReference type="AlphaFoldDB" id="A0AAQ4PFJ9"/>
<evidence type="ECO:0000259" key="10">
    <source>
        <dbReference type="Pfam" id="PF14681"/>
    </source>
</evidence>
<evidence type="ECO:0000256" key="5">
    <source>
        <dbReference type="ARBA" id="ARBA00022741"/>
    </source>
</evidence>
<proteinExistence type="inferred from homology"/>
<comment type="subcellular location">
    <subcellularLocation>
        <location evidence="2">Cytoplasm</location>
    </subcellularLocation>
    <subcellularLocation>
        <location evidence="1">Nucleus</location>
    </subcellularLocation>
</comment>
<feature type="region of interest" description="Disordered" evidence="9">
    <location>
        <begin position="31"/>
        <end position="54"/>
    </location>
</feature>
<organism evidence="11 12">
    <name type="scientific">Gasterosteus aculeatus aculeatus</name>
    <name type="common">three-spined stickleback</name>
    <dbReference type="NCBI Taxonomy" id="481459"/>
    <lineage>
        <taxon>Eukaryota</taxon>
        <taxon>Metazoa</taxon>
        <taxon>Chordata</taxon>
        <taxon>Craniata</taxon>
        <taxon>Vertebrata</taxon>
        <taxon>Euteleostomi</taxon>
        <taxon>Actinopterygii</taxon>
        <taxon>Neopterygii</taxon>
        <taxon>Teleostei</taxon>
        <taxon>Neoteleostei</taxon>
        <taxon>Acanthomorphata</taxon>
        <taxon>Eupercaria</taxon>
        <taxon>Perciformes</taxon>
        <taxon>Cottioidei</taxon>
        <taxon>Gasterosteales</taxon>
        <taxon>Gasterosteidae</taxon>
        <taxon>Gasterosteus</taxon>
    </lineage>
</organism>
<comment type="similarity">
    <text evidence="3">Belongs to the UPRTase family.</text>
</comment>
<protein>
    <recommendedName>
        <fullName evidence="8">Uracil phosphoribosyltransferase homolog</fullName>
    </recommendedName>
</protein>
<evidence type="ECO:0000256" key="6">
    <source>
        <dbReference type="ARBA" id="ARBA00023134"/>
    </source>
</evidence>
<evidence type="ECO:0000313" key="11">
    <source>
        <dbReference type="Ensembl" id="ENSGACP00000037655.1"/>
    </source>
</evidence>
<sequence length="256" mass="28437">MPCHNQQLNNVSSGQEHPVKQVRFANSGNVPAALPHCGPTGGPKQPDSPEDLGPQLKLLPLNDQIRELQTIIRDKTTSRGDFVFCADRLIRLVVEEGLNQLPYSECTVTTPTGYKYEGVKFERGNCGVSIMRSGEAMEQGLRDCCRSIRIGKILIQSDEETQKAKVYYAKFPPDVYRRKVLLMYPILSTGNTVIEAVKVLIEHGVQPRHIILLSLFSTPHGKPPKFDCSPHTDCIVVSSLCAAGNRRVGPARRYQI</sequence>
<reference evidence="11" key="2">
    <citation type="submission" date="2025-08" db="UniProtKB">
        <authorList>
            <consortium name="Ensembl"/>
        </authorList>
    </citation>
    <scope>IDENTIFICATION</scope>
</reference>
<evidence type="ECO:0000256" key="7">
    <source>
        <dbReference type="ARBA" id="ARBA00023242"/>
    </source>
</evidence>
<dbReference type="SUPFAM" id="SSF53271">
    <property type="entry name" value="PRTase-like"/>
    <property type="match status" value="1"/>
</dbReference>
<name>A0AAQ4PFJ9_GASAC</name>
<evidence type="ECO:0000256" key="9">
    <source>
        <dbReference type="SAM" id="MobiDB-lite"/>
    </source>
</evidence>
<dbReference type="Ensembl" id="ENSGACT00000037816.1">
    <property type="protein sequence ID" value="ENSGACP00000037655.1"/>
    <property type="gene ID" value="ENSGACG00000018229.2"/>
</dbReference>
<dbReference type="FunFam" id="3.40.50.2020:FF:000026">
    <property type="entry name" value="Uracil phosphoribosyltransferase homolog"/>
    <property type="match status" value="1"/>
</dbReference>
<keyword evidence="5" id="KW-0547">Nucleotide-binding</keyword>
<dbReference type="Proteomes" id="UP000007635">
    <property type="component" value="Chromosome IV"/>
</dbReference>
<dbReference type="InterPro" id="IPR000836">
    <property type="entry name" value="PRTase_dom"/>
</dbReference>
<reference evidence="11" key="3">
    <citation type="submission" date="2025-09" db="UniProtKB">
        <authorList>
            <consortium name="Ensembl"/>
        </authorList>
    </citation>
    <scope>IDENTIFICATION</scope>
</reference>
<keyword evidence="4" id="KW-0963">Cytoplasm</keyword>
<dbReference type="GeneTree" id="ENSGT01020000230412"/>
<evidence type="ECO:0000256" key="3">
    <source>
        <dbReference type="ARBA" id="ARBA00009516"/>
    </source>
</evidence>
<evidence type="ECO:0000256" key="4">
    <source>
        <dbReference type="ARBA" id="ARBA00022490"/>
    </source>
</evidence>
<keyword evidence="6" id="KW-0342">GTP-binding</keyword>
<dbReference type="Gene3D" id="3.40.50.2020">
    <property type="match status" value="1"/>
</dbReference>